<reference evidence="1 2" key="1">
    <citation type="submission" date="2021-11" db="EMBL/GenBank/DDBJ databases">
        <authorList>
            <person name="Oh E.-T."/>
            <person name="Kim S.-B."/>
        </authorList>
    </citation>
    <scope>NUCLEOTIDE SEQUENCE [LARGE SCALE GENOMIC DNA]</scope>
    <source>
        <strain evidence="1 2">MMS20-SJTR3</strain>
    </source>
</reference>
<proteinExistence type="predicted"/>
<dbReference type="RefSeq" id="WP_230513887.1">
    <property type="nucleotide sequence ID" value="NZ_JAJITD010000036.1"/>
</dbReference>
<evidence type="ECO:0000313" key="2">
    <source>
        <dbReference type="Proteomes" id="UP001431019"/>
    </source>
</evidence>
<dbReference type="Proteomes" id="UP001431019">
    <property type="component" value="Unassembled WGS sequence"/>
</dbReference>
<dbReference type="EMBL" id="JAJITD010000036">
    <property type="protein sequence ID" value="MCC8397636.1"/>
    <property type="molecule type" value="Genomic_DNA"/>
</dbReference>
<gene>
    <name evidence="1" type="ORF">LJ656_34405</name>
</gene>
<name>A0ABS8K662_9BURK</name>
<evidence type="ECO:0000313" key="1">
    <source>
        <dbReference type="EMBL" id="MCC8397636.1"/>
    </source>
</evidence>
<accession>A0ABS8K662</accession>
<protein>
    <submittedName>
        <fullName evidence="1">Uncharacterized protein</fullName>
    </submittedName>
</protein>
<keyword evidence="2" id="KW-1185">Reference proteome</keyword>
<organism evidence="1 2">
    <name type="scientific">Paraburkholderia sejongensis</name>
    <dbReference type="NCBI Taxonomy" id="2886946"/>
    <lineage>
        <taxon>Bacteria</taxon>
        <taxon>Pseudomonadati</taxon>
        <taxon>Pseudomonadota</taxon>
        <taxon>Betaproteobacteria</taxon>
        <taxon>Burkholderiales</taxon>
        <taxon>Burkholderiaceae</taxon>
        <taxon>Paraburkholderia</taxon>
    </lineage>
</organism>
<sequence>MTTPTIDPTNPDALLAELFDNDQSVKDQFRAQLSEPLHELCNALANCFHVVGLINDMANRAETQRNALVSGFAVGVLDDLVTSTKLLLTGKLAAAGNLMRQVIEGIAISILCSTDDLLVLDMNKKQGMVRARYWEKLWADDRRTEGVRAVQQLEWNAVALGIAAGAVQQLRRAKKHYNAFSHCGKVTIGSRMMLGEVGQIHLGGLFDAAKLDDYKAELTGRINLCRVLPPFLERLLASMSPPAARAAEARPPQTT</sequence>
<comment type="caution">
    <text evidence="1">The sequence shown here is derived from an EMBL/GenBank/DDBJ whole genome shotgun (WGS) entry which is preliminary data.</text>
</comment>